<protein>
    <submittedName>
        <fullName evidence="10">ABC transporter permease subunit</fullName>
    </submittedName>
</protein>
<organism evidence="10 11">
    <name type="scientific">Mesorhizobium opportunistum</name>
    <dbReference type="NCBI Taxonomy" id="593909"/>
    <lineage>
        <taxon>Bacteria</taxon>
        <taxon>Pseudomonadati</taxon>
        <taxon>Pseudomonadota</taxon>
        <taxon>Alphaproteobacteria</taxon>
        <taxon>Hyphomicrobiales</taxon>
        <taxon>Phyllobacteriaceae</taxon>
        <taxon>Mesorhizobium</taxon>
    </lineage>
</organism>
<dbReference type="PROSITE" id="PS50928">
    <property type="entry name" value="ABC_TM1"/>
    <property type="match status" value="2"/>
</dbReference>
<keyword evidence="5 8" id="KW-0812">Transmembrane</keyword>
<feature type="transmembrane region" description="Helical" evidence="8">
    <location>
        <begin position="147"/>
        <end position="169"/>
    </location>
</feature>
<comment type="caution">
    <text evidence="10">The sequence shown here is derived from an EMBL/GenBank/DDBJ whole genome shotgun (WGS) entry which is preliminary data.</text>
</comment>
<feature type="transmembrane region" description="Helical" evidence="8">
    <location>
        <begin position="96"/>
        <end position="119"/>
    </location>
</feature>
<evidence type="ECO:0000259" key="9">
    <source>
        <dbReference type="PROSITE" id="PS50928"/>
    </source>
</evidence>
<dbReference type="SUPFAM" id="SSF161098">
    <property type="entry name" value="MetI-like"/>
    <property type="match status" value="2"/>
</dbReference>
<feature type="transmembrane region" description="Helical" evidence="8">
    <location>
        <begin position="379"/>
        <end position="407"/>
    </location>
</feature>
<feature type="transmembrane region" description="Helical" evidence="8">
    <location>
        <begin position="554"/>
        <end position="575"/>
    </location>
</feature>
<evidence type="ECO:0000256" key="8">
    <source>
        <dbReference type="RuleBase" id="RU363032"/>
    </source>
</evidence>
<feature type="transmembrane region" description="Helical" evidence="8">
    <location>
        <begin position="419"/>
        <end position="443"/>
    </location>
</feature>
<keyword evidence="7 8" id="KW-0472">Membrane</keyword>
<feature type="domain" description="ABC transmembrane type-1" evidence="9">
    <location>
        <begin position="384"/>
        <end position="573"/>
    </location>
</feature>
<accession>A0ABV1YRS1</accession>
<evidence type="ECO:0000256" key="3">
    <source>
        <dbReference type="ARBA" id="ARBA00022448"/>
    </source>
</evidence>
<evidence type="ECO:0000256" key="5">
    <source>
        <dbReference type="ARBA" id="ARBA00022692"/>
    </source>
</evidence>
<reference evidence="10 11" key="1">
    <citation type="journal article" date="2024" name="Proc. Natl. Acad. Sci. U.S.A.">
        <title>The evolutionary genomics of adaptation to stress in wild rhizobium bacteria.</title>
        <authorList>
            <person name="Kehlet-Delgado H."/>
            <person name="Montoya A.P."/>
            <person name="Jensen K.T."/>
            <person name="Wendlandt C.E."/>
            <person name="Dexheimer C."/>
            <person name="Roberts M."/>
            <person name="Torres Martinez L."/>
            <person name="Friesen M.L."/>
            <person name="Griffitts J.S."/>
            <person name="Porter S.S."/>
        </authorList>
    </citation>
    <scope>NUCLEOTIDE SEQUENCE [LARGE SCALE GENOMIC DNA]</scope>
    <source>
        <strain evidence="10 11">M0729</strain>
    </source>
</reference>
<dbReference type="PANTHER" id="PTHR42929:SF5">
    <property type="entry name" value="ABC TRANSPORTER PERMEASE PROTEIN"/>
    <property type="match status" value="1"/>
</dbReference>
<feature type="transmembrane region" description="Helical" evidence="8">
    <location>
        <begin position="190"/>
        <end position="219"/>
    </location>
</feature>
<dbReference type="InterPro" id="IPR035906">
    <property type="entry name" value="MetI-like_sf"/>
</dbReference>
<dbReference type="Gene3D" id="1.10.3720.10">
    <property type="entry name" value="MetI-like"/>
    <property type="match status" value="2"/>
</dbReference>
<dbReference type="RefSeq" id="WP_352657952.1">
    <property type="nucleotide sequence ID" value="NZ_JAMYMY010000085.1"/>
</dbReference>
<keyword evidence="3 8" id="KW-0813">Transport</keyword>
<dbReference type="Proteomes" id="UP001464387">
    <property type="component" value="Unassembled WGS sequence"/>
</dbReference>
<proteinExistence type="inferred from homology"/>
<dbReference type="CDD" id="cd06261">
    <property type="entry name" value="TM_PBP2"/>
    <property type="match status" value="2"/>
</dbReference>
<dbReference type="PANTHER" id="PTHR42929">
    <property type="entry name" value="INNER MEMBRANE ABC TRANSPORTER PERMEASE PROTEIN YDCU-RELATED-RELATED"/>
    <property type="match status" value="1"/>
</dbReference>
<feature type="transmembrane region" description="Helical" evidence="8">
    <location>
        <begin position="497"/>
        <end position="518"/>
    </location>
</feature>
<evidence type="ECO:0000256" key="6">
    <source>
        <dbReference type="ARBA" id="ARBA00022989"/>
    </source>
</evidence>
<feature type="transmembrane region" description="Helical" evidence="8">
    <location>
        <begin position="67"/>
        <end position="89"/>
    </location>
</feature>
<evidence type="ECO:0000256" key="7">
    <source>
        <dbReference type="ARBA" id="ARBA00023136"/>
    </source>
</evidence>
<evidence type="ECO:0000313" key="11">
    <source>
        <dbReference type="Proteomes" id="UP001464387"/>
    </source>
</evidence>
<feature type="transmembrane region" description="Helical" evidence="8">
    <location>
        <begin position="249"/>
        <end position="269"/>
    </location>
</feature>
<evidence type="ECO:0000313" key="10">
    <source>
        <dbReference type="EMBL" id="MER8937674.1"/>
    </source>
</evidence>
<feature type="transmembrane region" description="Helical" evidence="8">
    <location>
        <begin position="331"/>
        <end position="359"/>
    </location>
</feature>
<evidence type="ECO:0000256" key="1">
    <source>
        <dbReference type="ARBA" id="ARBA00004651"/>
    </source>
</evidence>
<feature type="transmembrane region" description="Helical" evidence="8">
    <location>
        <begin position="12"/>
        <end position="35"/>
    </location>
</feature>
<dbReference type="InterPro" id="IPR000515">
    <property type="entry name" value="MetI-like"/>
</dbReference>
<gene>
    <name evidence="10" type="ORF">NKI33_32620</name>
</gene>
<keyword evidence="4" id="KW-1003">Cell membrane</keyword>
<feature type="domain" description="ABC transmembrane type-1" evidence="9">
    <location>
        <begin position="61"/>
        <end position="267"/>
    </location>
</feature>
<evidence type="ECO:0000256" key="4">
    <source>
        <dbReference type="ARBA" id="ARBA00022475"/>
    </source>
</evidence>
<keyword evidence="6 8" id="KW-1133">Transmembrane helix</keyword>
<dbReference type="Pfam" id="PF00528">
    <property type="entry name" value="BPD_transp_1"/>
    <property type="match status" value="2"/>
</dbReference>
<comment type="subcellular location">
    <subcellularLocation>
        <location evidence="1 8">Cell membrane</location>
        <topology evidence="1 8">Multi-pass membrane protein</topology>
    </subcellularLocation>
</comment>
<sequence>MKTFQKLGRMPLILTGPALAVLLVVFGIPIILLFLTSLKAPAFSLTNYQSFFSQPANVRVLYQTLEISGLATAICLLVGYPTAYLIVAASKRLRMALILVVVIPYLTSLLARTYAWIVILGDNGLINNLLLELGLISSPLQLIYNRLALYIGMVHIMLPMMILALVSVMMGIDKSLMAAARSMGARPFTAFWRVFFPLSMPGVRSGCLLVFVICLGFYITPAALGGLGDAMLSTFIASQVHTFFDMGRVAASAFILLAVAIVVLSTFGLDLSGTQGRAAQPARKSWANRLPVFGGFKRHLDEIFTPRRAKRWTMHLYQAAGKSNWSKMVGIIFLVLVVFYLLVPELLVVIMSFSAGQFLQFPPPGLSLQWYRAFFSDPSWYGAAWTSIQIGIVTTILSTILGTLAAYGLNRSLPRPRSFLTMVILTPITFPVIVVGIATYLGLLKLGLLGSMTGIVLAHTIGAIGYVVVIVSATLANFDSALERAAMSMGANPLRTFIRVTLPLIRPGIIGGAVFAFLASFDEVVVTSLVAGFSIRTLPLKMWENIRNQIDPTIAAVSSLLILIPVLCLIVLYVAGWRSTPSLQRAGPAAAA</sequence>
<comment type="similarity">
    <text evidence="2">Belongs to the binding-protein-dependent transport system permease family. CysTW subfamily.</text>
</comment>
<feature type="transmembrane region" description="Helical" evidence="8">
    <location>
        <begin position="455"/>
        <end position="476"/>
    </location>
</feature>
<keyword evidence="11" id="KW-1185">Reference proteome</keyword>
<name>A0ABV1YRS1_9HYPH</name>
<dbReference type="EMBL" id="JAMYPJ010000090">
    <property type="protein sequence ID" value="MER8937674.1"/>
    <property type="molecule type" value="Genomic_DNA"/>
</dbReference>
<evidence type="ECO:0000256" key="2">
    <source>
        <dbReference type="ARBA" id="ARBA00007069"/>
    </source>
</evidence>